<evidence type="ECO:0000313" key="2">
    <source>
        <dbReference type="Proteomes" id="UP000035932"/>
    </source>
</evidence>
<dbReference type="RefSeq" id="WP_048480031.1">
    <property type="nucleotide sequence ID" value="NZ_JBIRUD010000019.1"/>
</dbReference>
<dbReference type="Proteomes" id="UP000035932">
    <property type="component" value="Unassembled WGS sequence"/>
</dbReference>
<dbReference type="EMBL" id="LFML01000148">
    <property type="protein sequence ID" value="KMO94233.1"/>
    <property type="molecule type" value="Genomic_DNA"/>
</dbReference>
<keyword evidence="2" id="KW-1185">Reference proteome</keyword>
<name>A0A0J6XHW9_9ACTN</name>
<evidence type="ECO:0000313" key="1">
    <source>
        <dbReference type="EMBL" id="KMO94233.1"/>
    </source>
</evidence>
<dbReference type="OrthoDB" id="4222367at2"/>
<reference evidence="1 2" key="1">
    <citation type="submission" date="2015-06" db="EMBL/GenBank/DDBJ databases">
        <title>Recapitulation of the evolution of biosynthetic gene clusters reveals hidden chemical diversity on bacterial genomes.</title>
        <authorList>
            <person name="Cruz-Morales P."/>
            <person name="Martinez-Guerrero C."/>
            <person name="Morales-Escalante M.A."/>
            <person name="Yanez-Guerra L.A."/>
            <person name="Kopp J.F."/>
            <person name="Feldmann J."/>
            <person name="Ramos-Aboites H.E."/>
            <person name="Barona-Gomez F."/>
        </authorList>
    </citation>
    <scope>NUCLEOTIDE SEQUENCE [LARGE SCALE GENOMIC DNA]</scope>
    <source>
        <strain evidence="1 2">ATCC 31245</strain>
    </source>
</reference>
<dbReference type="AlphaFoldDB" id="A0A0J6XHW9"/>
<proteinExistence type="predicted"/>
<organism evidence="1 2">
    <name type="scientific">Streptomyces roseus</name>
    <dbReference type="NCBI Taxonomy" id="66430"/>
    <lineage>
        <taxon>Bacteria</taxon>
        <taxon>Bacillati</taxon>
        <taxon>Actinomycetota</taxon>
        <taxon>Actinomycetes</taxon>
        <taxon>Kitasatosporales</taxon>
        <taxon>Streptomycetaceae</taxon>
        <taxon>Streptomyces</taxon>
    </lineage>
</organism>
<accession>A0A0J6XHW9</accession>
<dbReference type="PATRIC" id="fig|66430.4.peg.2400"/>
<sequence>MTEELTGPPWATDWTKSASEYRDSLPEAVRQQIIEAVTELKCSRHPYRDDHLDTAEVSIEPVRSTQPRGAHLLYFDRGRGWLRYVFTPRTADPQIVVETLFWQ</sequence>
<dbReference type="STRING" id="66430.ACS04_30395"/>
<gene>
    <name evidence="1" type="ORF">ACS04_30395</name>
</gene>
<comment type="caution">
    <text evidence="1">The sequence shown here is derived from an EMBL/GenBank/DDBJ whole genome shotgun (WGS) entry which is preliminary data.</text>
</comment>
<protein>
    <submittedName>
        <fullName evidence="1">Uncharacterized protein</fullName>
    </submittedName>
</protein>